<reference evidence="3" key="1">
    <citation type="journal article" date="2014" name="Int. J. Syst. Evol. Microbiol.">
        <title>Complete genome sequence of Corynebacterium casei LMG S-19264T (=DSM 44701T), isolated from a smear-ripened cheese.</title>
        <authorList>
            <consortium name="US DOE Joint Genome Institute (JGI-PGF)"/>
            <person name="Walter F."/>
            <person name="Albersmeier A."/>
            <person name="Kalinowski J."/>
            <person name="Ruckert C."/>
        </authorList>
    </citation>
    <scope>NUCLEOTIDE SEQUENCE</scope>
    <source>
        <strain evidence="3">CGMCC 1.7081</strain>
    </source>
</reference>
<dbReference type="Pfam" id="PF13202">
    <property type="entry name" value="EF-hand_5"/>
    <property type="match status" value="2"/>
</dbReference>
<proteinExistence type="predicted"/>
<dbReference type="SUPFAM" id="SSF47473">
    <property type="entry name" value="EF-hand"/>
    <property type="match status" value="1"/>
</dbReference>
<dbReference type="GO" id="GO:0005509">
    <property type="term" value="F:calcium ion binding"/>
    <property type="evidence" value="ECO:0007669"/>
    <property type="project" value="InterPro"/>
</dbReference>
<name>A0A8J3H528_9RHOB</name>
<dbReference type="PROSITE" id="PS50222">
    <property type="entry name" value="EF_HAND_2"/>
    <property type="match status" value="1"/>
</dbReference>
<evidence type="ECO:0000259" key="2">
    <source>
        <dbReference type="PROSITE" id="PS50222"/>
    </source>
</evidence>
<dbReference type="EMBL" id="BNAP01000004">
    <property type="protein sequence ID" value="GHG87751.1"/>
    <property type="molecule type" value="Genomic_DNA"/>
</dbReference>
<dbReference type="AlphaFoldDB" id="A0A8J3H528"/>
<dbReference type="Proteomes" id="UP000611500">
    <property type="component" value="Unassembled WGS sequence"/>
</dbReference>
<organism evidence="3 4">
    <name type="scientific">Pseudodonghicola xiamenensis</name>
    <dbReference type="NCBI Taxonomy" id="337702"/>
    <lineage>
        <taxon>Bacteria</taxon>
        <taxon>Pseudomonadati</taxon>
        <taxon>Pseudomonadota</taxon>
        <taxon>Alphaproteobacteria</taxon>
        <taxon>Rhodobacterales</taxon>
        <taxon>Paracoccaceae</taxon>
        <taxon>Pseudodonghicola</taxon>
    </lineage>
</organism>
<feature type="chain" id="PRO_5035289906" description="EF-hand domain-containing protein" evidence="1">
    <location>
        <begin position="25"/>
        <end position="83"/>
    </location>
</feature>
<protein>
    <recommendedName>
        <fullName evidence="2">EF-hand domain-containing protein</fullName>
    </recommendedName>
</protein>
<accession>A0A8J3H528</accession>
<dbReference type="SMART" id="SM00054">
    <property type="entry name" value="EFh"/>
    <property type="match status" value="2"/>
</dbReference>
<sequence>MKPFSRTTLTFAAATLALPALAWAAETADTDGDGLLSFEEVQAIAPKVTEEMFLDLDANADGGLDAEELAEARKIGLIPLAEE</sequence>
<feature type="signal peptide" evidence="1">
    <location>
        <begin position="1"/>
        <end position="24"/>
    </location>
</feature>
<comment type="caution">
    <text evidence="3">The sequence shown here is derived from an EMBL/GenBank/DDBJ whole genome shotgun (WGS) entry which is preliminary data.</text>
</comment>
<feature type="domain" description="EF-hand" evidence="2">
    <location>
        <begin position="44"/>
        <end position="79"/>
    </location>
</feature>
<evidence type="ECO:0000313" key="3">
    <source>
        <dbReference type="EMBL" id="GHG87751.1"/>
    </source>
</evidence>
<reference evidence="3" key="2">
    <citation type="submission" date="2020-09" db="EMBL/GenBank/DDBJ databases">
        <authorList>
            <person name="Sun Q."/>
            <person name="Zhou Y."/>
        </authorList>
    </citation>
    <scope>NUCLEOTIDE SEQUENCE</scope>
    <source>
        <strain evidence="3">CGMCC 1.7081</strain>
    </source>
</reference>
<evidence type="ECO:0000256" key="1">
    <source>
        <dbReference type="SAM" id="SignalP"/>
    </source>
</evidence>
<evidence type="ECO:0000313" key="4">
    <source>
        <dbReference type="Proteomes" id="UP000611500"/>
    </source>
</evidence>
<dbReference type="InterPro" id="IPR002048">
    <property type="entry name" value="EF_hand_dom"/>
</dbReference>
<keyword evidence="4" id="KW-1185">Reference proteome</keyword>
<dbReference type="RefSeq" id="WP_028093126.1">
    <property type="nucleotide sequence ID" value="NZ_BNAP01000004.1"/>
</dbReference>
<gene>
    <name evidence="3" type="ORF">GCM10010961_16480</name>
</gene>
<keyword evidence="1" id="KW-0732">Signal</keyword>
<dbReference type="InterPro" id="IPR011992">
    <property type="entry name" value="EF-hand-dom_pair"/>
</dbReference>
<dbReference type="Gene3D" id="1.10.238.10">
    <property type="entry name" value="EF-hand"/>
    <property type="match status" value="1"/>
</dbReference>